<feature type="domain" description="MARVEL" evidence="19">
    <location>
        <begin position="65"/>
        <end position="278"/>
    </location>
</feature>
<feature type="compositionally biased region" description="Basic residues" evidence="17">
    <location>
        <begin position="364"/>
        <end position="374"/>
    </location>
</feature>
<evidence type="ECO:0000256" key="17">
    <source>
        <dbReference type="SAM" id="MobiDB-lite"/>
    </source>
</evidence>
<dbReference type="AlphaFoldDB" id="A0A8C4NE49"/>
<dbReference type="SUPFAM" id="SSF144292">
    <property type="entry name" value="occludin/ELL-like"/>
    <property type="match status" value="1"/>
</dbReference>
<evidence type="ECO:0000256" key="7">
    <source>
        <dbReference type="ARBA" id="ARBA00022553"/>
    </source>
</evidence>
<feature type="region of interest" description="Disordered" evidence="17">
    <location>
        <begin position="487"/>
        <end position="526"/>
    </location>
</feature>
<feature type="domain" description="OCEL" evidence="20">
    <location>
        <begin position="401"/>
        <end position="509"/>
    </location>
</feature>
<evidence type="ECO:0000256" key="8">
    <source>
        <dbReference type="ARBA" id="ARBA00022692"/>
    </source>
</evidence>
<evidence type="ECO:0000256" key="15">
    <source>
        <dbReference type="PROSITE-ProRule" id="PRU01324"/>
    </source>
</evidence>
<evidence type="ECO:0000256" key="1">
    <source>
        <dbReference type="ARBA" id="ARBA00004435"/>
    </source>
</evidence>
<proteinExistence type="inferred from homology"/>
<keyword evidence="22" id="KW-1185">Reference proteome</keyword>
<evidence type="ECO:0000256" key="11">
    <source>
        <dbReference type="ARBA" id="ARBA00023054"/>
    </source>
</evidence>
<feature type="transmembrane region" description="Helical" evidence="18">
    <location>
        <begin position="180"/>
        <end position="204"/>
    </location>
</feature>
<sequence length="540" mass="60065">MSYASAYPVAYEPPPSYSKDHPDDVPRRSWNENDGEDYNRPPGSYYVGSEYPDHVGPINFRSWTSPPGIIRILLAIVMLICAAVFACVASTLQWDYNYSNMGGGYGGIGGGYGGMGGSYGGMGGGYGGMGGGGYNSYGTLPDPSGAKGFMIAMAIICFIVGIILFIMCTLKSQRTRTRSFYLVVMIVSGILAGFFLIATIVYIVGVNPLASSSGSVNYVQIQSLCNQFYAPTISGGYWNQYLYHYCVVDPQEAIAIVCGFLIVVGLLLIMLFAWKTRNKMSKYGEDNIMWERDVEDWVNNIEPNTTETYVAPETDVASKYTASLNALRCFGDRGTDTPPVSQPLPMIVNDLPVKNSYEEVQKLPPRHRPRRKRSPRNDSHGPNDSDYTTDADSCDELDDDEDLESAFPPIRTDAQRLSYKREFENIMVEYKKMQADLDNVTRRLADLDKQLDTLPEDSADYQAVAEEYNELKDAKRKRHFQDKKQNAKELKRKASHIKQMIQGSGLATRGSTQVSPEHPVLRTPTTDNFTVKRAVVLTQP</sequence>
<keyword evidence="8 14" id="KW-0812">Transmembrane</keyword>
<dbReference type="Pfam" id="PF01284">
    <property type="entry name" value="MARVEL"/>
    <property type="match status" value="1"/>
</dbReference>
<dbReference type="PANTHER" id="PTHR23288:SF4">
    <property type="entry name" value="OCCLUDIN"/>
    <property type="match status" value="1"/>
</dbReference>
<dbReference type="InterPro" id="IPR010844">
    <property type="entry name" value="Occludin_ELL"/>
</dbReference>
<keyword evidence="11 16" id="KW-0175">Coiled coil</keyword>
<evidence type="ECO:0000256" key="18">
    <source>
        <dbReference type="SAM" id="Phobius"/>
    </source>
</evidence>
<dbReference type="Ensembl" id="ENSEBUT00000005702.1">
    <property type="protein sequence ID" value="ENSEBUP00000005264.1"/>
    <property type="gene ID" value="ENSEBUG00000003591.1"/>
</dbReference>
<feature type="transmembrane region" description="Helical" evidence="18">
    <location>
        <begin position="253"/>
        <end position="274"/>
    </location>
</feature>
<dbReference type="PRINTS" id="PR01258">
    <property type="entry name" value="OCCLUDIN"/>
</dbReference>
<evidence type="ECO:0000256" key="2">
    <source>
        <dbReference type="ARBA" id="ARBA00004651"/>
    </source>
</evidence>
<comment type="subcellular location">
    <subcellularLocation>
        <location evidence="1">Cell junction</location>
        <location evidence="1">Tight junction</location>
    </subcellularLocation>
    <subcellularLocation>
        <location evidence="2">Cell membrane</location>
        <topology evidence="2">Multi-pass membrane protein</topology>
    </subcellularLocation>
</comment>
<evidence type="ECO:0000256" key="9">
    <source>
        <dbReference type="ARBA" id="ARBA00022949"/>
    </source>
</evidence>
<keyword evidence="9" id="KW-0965">Cell junction</keyword>
<evidence type="ECO:0000256" key="14">
    <source>
        <dbReference type="PROSITE-ProRule" id="PRU00581"/>
    </source>
</evidence>
<evidence type="ECO:0000256" key="10">
    <source>
        <dbReference type="ARBA" id="ARBA00022989"/>
    </source>
</evidence>
<dbReference type="GO" id="GO:0005923">
    <property type="term" value="C:bicellular tight junction"/>
    <property type="evidence" value="ECO:0007669"/>
    <property type="project" value="UniProtKB-SubCell"/>
</dbReference>
<feature type="region of interest" description="Disordered" evidence="17">
    <location>
        <begin position="1"/>
        <end position="43"/>
    </location>
</feature>
<evidence type="ECO:0000259" key="20">
    <source>
        <dbReference type="PROSITE" id="PS51980"/>
    </source>
</evidence>
<accession>A0A8C4NE49</accession>
<keyword evidence="5" id="KW-0796">Tight junction</keyword>
<feature type="transmembrane region" description="Helical" evidence="18">
    <location>
        <begin position="149"/>
        <end position="168"/>
    </location>
</feature>
<dbReference type="GeneTree" id="ENSGT00730000110989"/>
<feature type="coiled-coil region" evidence="16">
    <location>
        <begin position="423"/>
        <end position="450"/>
    </location>
</feature>
<dbReference type="GO" id="GO:0016324">
    <property type="term" value="C:apical plasma membrane"/>
    <property type="evidence" value="ECO:0007669"/>
    <property type="project" value="TreeGrafter"/>
</dbReference>
<evidence type="ECO:0000256" key="12">
    <source>
        <dbReference type="ARBA" id="ARBA00023136"/>
    </source>
</evidence>
<evidence type="ECO:0000256" key="4">
    <source>
        <dbReference type="ARBA" id="ARBA00016772"/>
    </source>
</evidence>
<evidence type="ECO:0000256" key="16">
    <source>
        <dbReference type="SAM" id="Coils"/>
    </source>
</evidence>
<keyword evidence="6" id="KW-1003">Cell membrane</keyword>
<evidence type="ECO:0000259" key="19">
    <source>
        <dbReference type="PROSITE" id="PS51225"/>
    </source>
</evidence>
<feature type="transmembrane region" description="Helical" evidence="18">
    <location>
        <begin position="69"/>
        <end position="92"/>
    </location>
</feature>
<keyword evidence="12 14" id="KW-0472">Membrane</keyword>
<feature type="compositionally biased region" description="Basic and acidic residues" evidence="17">
    <location>
        <begin position="18"/>
        <end position="31"/>
    </location>
</feature>
<protein>
    <recommendedName>
        <fullName evidence="4">Occludin</fullName>
    </recommendedName>
</protein>
<reference evidence="21" key="1">
    <citation type="submission" date="2025-08" db="UniProtKB">
        <authorList>
            <consortium name="Ensembl"/>
        </authorList>
    </citation>
    <scope>IDENTIFICATION</scope>
</reference>
<evidence type="ECO:0000256" key="6">
    <source>
        <dbReference type="ARBA" id="ARBA00022475"/>
    </source>
</evidence>
<dbReference type="Proteomes" id="UP000694388">
    <property type="component" value="Unplaced"/>
</dbReference>
<evidence type="ECO:0000313" key="21">
    <source>
        <dbReference type="Ensembl" id="ENSEBUP00000005264.1"/>
    </source>
</evidence>
<keyword evidence="7" id="KW-0597">Phosphoprotein</keyword>
<dbReference type="PANTHER" id="PTHR23288">
    <property type="entry name" value="OCCLUDIN AND RNA POLYMERASE II ELONGATION FACTOR ELL"/>
    <property type="match status" value="1"/>
</dbReference>
<dbReference type="Pfam" id="PF07303">
    <property type="entry name" value="Occludin_ELL"/>
    <property type="match status" value="1"/>
</dbReference>
<keyword evidence="13" id="KW-1015">Disulfide bond</keyword>
<keyword evidence="10 18" id="KW-1133">Transmembrane helix</keyword>
<evidence type="ECO:0000256" key="13">
    <source>
        <dbReference type="ARBA" id="ARBA00023157"/>
    </source>
</evidence>
<dbReference type="GO" id="GO:0070830">
    <property type="term" value="P:bicellular tight junction assembly"/>
    <property type="evidence" value="ECO:0007669"/>
    <property type="project" value="InterPro"/>
</dbReference>
<dbReference type="Gene3D" id="6.10.140.340">
    <property type="match status" value="1"/>
</dbReference>
<evidence type="ECO:0000313" key="22">
    <source>
        <dbReference type="Proteomes" id="UP000694388"/>
    </source>
</evidence>
<comment type="similarity">
    <text evidence="3 15">Belongs to the ELL/occludin family.</text>
</comment>
<dbReference type="InterPro" id="IPR031176">
    <property type="entry name" value="ELL/occludin"/>
</dbReference>
<reference evidence="21" key="2">
    <citation type="submission" date="2025-09" db="UniProtKB">
        <authorList>
            <consortium name="Ensembl"/>
        </authorList>
    </citation>
    <scope>IDENTIFICATION</scope>
</reference>
<evidence type="ECO:0000256" key="3">
    <source>
        <dbReference type="ARBA" id="ARBA00009171"/>
    </source>
</evidence>
<feature type="compositionally biased region" description="Acidic residues" evidence="17">
    <location>
        <begin position="387"/>
        <end position="404"/>
    </location>
</feature>
<dbReference type="InterPro" id="IPR008253">
    <property type="entry name" value="Marvel"/>
</dbReference>
<name>A0A8C4NE49_EPTBU</name>
<feature type="region of interest" description="Disordered" evidence="17">
    <location>
        <begin position="359"/>
        <end position="407"/>
    </location>
</feature>
<dbReference type="InterPro" id="IPR002958">
    <property type="entry name" value="Occludin"/>
</dbReference>
<dbReference type="GO" id="GO:0031410">
    <property type="term" value="C:cytoplasmic vesicle"/>
    <property type="evidence" value="ECO:0007669"/>
    <property type="project" value="TreeGrafter"/>
</dbReference>
<evidence type="ECO:0000256" key="5">
    <source>
        <dbReference type="ARBA" id="ARBA00022427"/>
    </source>
</evidence>
<organism evidence="21 22">
    <name type="scientific">Eptatretus burgeri</name>
    <name type="common">Inshore hagfish</name>
    <dbReference type="NCBI Taxonomy" id="7764"/>
    <lineage>
        <taxon>Eukaryota</taxon>
        <taxon>Metazoa</taxon>
        <taxon>Chordata</taxon>
        <taxon>Craniata</taxon>
        <taxon>Vertebrata</taxon>
        <taxon>Cyclostomata</taxon>
        <taxon>Myxini</taxon>
        <taxon>Myxiniformes</taxon>
        <taxon>Myxinidae</taxon>
        <taxon>Eptatretinae</taxon>
        <taxon>Eptatretus</taxon>
    </lineage>
</organism>
<dbReference type="PROSITE" id="PS51225">
    <property type="entry name" value="MARVEL"/>
    <property type="match status" value="1"/>
</dbReference>
<dbReference type="PROSITE" id="PS51980">
    <property type="entry name" value="OCEL"/>
    <property type="match status" value="1"/>
</dbReference>